<dbReference type="PANTHER" id="PTHR10993:SF15">
    <property type="entry name" value="OCTANOYLTRANSFERASE LIP2, MITOCHONDRIAL"/>
    <property type="match status" value="1"/>
</dbReference>
<dbReference type="InterPro" id="IPR000544">
    <property type="entry name" value="Octanoyltransferase"/>
</dbReference>
<dbReference type="Gene3D" id="2.30.180.10">
    <property type="entry name" value="FAS1 domain"/>
    <property type="match status" value="1"/>
</dbReference>
<keyword evidence="5 10" id="KW-0808">Transferase</keyword>
<gene>
    <name evidence="10" type="ORF">STAS_18198</name>
</gene>
<feature type="transmembrane region" description="Helical" evidence="7">
    <location>
        <begin position="12"/>
        <end position="33"/>
    </location>
</feature>
<dbReference type="UniPathway" id="UPA00538">
    <property type="reaction ID" value="UER00592"/>
</dbReference>
<feature type="domain" description="FAS1" evidence="8">
    <location>
        <begin position="37"/>
        <end position="171"/>
    </location>
</feature>
<dbReference type="FunFam" id="3.30.930.10:FF:000063">
    <property type="entry name" value="Octanoyltransferase LIP2, mitochondrial"/>
    <property type="match status" value="1"/>
</dbReference>
<dbReference type="AlphaFoldDB" id="A0A5A7Q8V8"/>
<dbReference type="PROSITE" id="PS51733">
    <property type="entry name" value="BPL_LPL_CATALYTIC"/>
    <property type="match status" value="1"/>
</dbReference>
<evidence type="ECO:0000313" key="11">
    <source>
        <dbReference type="Proteomes" id="UP000325081"/>
    </source>
</evidence>
<evidence type="ECO:0000259" key="8">
    <source>
        <dbReference type="PROSITE" id="PS50213"/>
    </source>
</evidence>
<evidence type="ECO:0000256" key="3">
    <source>
        <dbReference type="ARBA" id="ARBA00007907"/>
    </source>
</evidence>
<dbReference type="GO" id="GO:0033819">
    <property type="term" value="F:lipoyl(octanoyl) transferase activity"/>
    <property type="evidence" value="ECO:0007669"/>
    <property type="project" value="UniProtKB-EC"/>
</dbReference>
<dbReference type="InterPro" id="IPR045864">
    <property type="entry name" value="aa-tRNA-synth_II/BPL/LPL"/>
</dbReference>
<sequence>MRRNIGVLNPVKLVCIVISISFIIIQIISAIHLTKIPLSTISSPKHKISTTEYSKIGELGKTVIRMLPEDLPFTLFLPSEEAFRHDLGLSRNDSDDAYATLTRVLGFSALLRHVYVADLEYGKQKIYDSISGFTLYLSKTLKGMVVVNGVVSEAVDLKLGEILVHVMNGVPSLSYLCSLRPRMMREDNSIDEEMRIPRKLEIWKMGVVNYSQALKLQEKLTSDRKTHKITDTLLSLQHPPTYTLGKRRTQHNVLANESELKAMGAELYYTERGGDVTFHGPHQAVLYPIVSLRELGLGARKYVEKLELTMIELASVYGLAARAGQKCETGVWIEQRKIGAIGVRISSGITSHGLAFNINPDLSYFGHIVPCGIADKEVTSLQREVKEMLLPPEEVVTEQLISSFVRTFDYGDVVWKDASSVSLDK</sequence>
<dbReference type="PROSITE" id="PS01313">
    <property type="entry name" value="LIPB"/>
    <property type="match status" value="1"/>
</dbReference>
<evidence type="ECO:0000256" key="5">
    <source>
        <dbReference type="ARBA" id="ARBA00022679"/>
    </source>
</evidence>
<keyword evidence="6" id="KW-0012">Acyltransferase</keyword>
<proteinExistence type="inferred from homology"/>
<reference evidence="11" key="1">
    <citation type="journal article" date="2019" name="Curr. Biol.">
        <title>Genome Sequence of Striga asiatica Provides Insight into the Evolution of Plant Parasitism.</title>
        <authorList>
            <person name="Yoshida S."/>
            <person name="Kim S."/>
            <person name="Wafula E.K."/>
            <person name="Tanskanen J."/>
            <person name="Kim Y.M."/>
            <person name="Honaas L."/>
            <person name="Yang Z."/>
            <person name="Spallek T."/>
            <person name="Conn C.E."/>
            <person name="Ichihashi Y."/>
            <person name="Cheong K."/>
            <person name="Cui S."/>
            <person name="Der J.P."/>
            <person name="Gundlach H."/>
            <person name="Jiao Y."/>
            <person name="Hori C."/>
            <person name="Ishida J.K."/>
            <person name="Kasahara H."/>
            <person name="Kiba T."/>
            <person name="Kim M.S."/>
            <person name="Koo N."/>
            <person name="Laohavisit A."/>
            <person name="Lee Y.H."/>
            <person name="Lumba S."/>
            <person name="McCourt P."/>
            <person name="Mortimer J.C."/>
            <person name="Mutuku J.M."/>
            <person name="Nomura T."/>
            <person name="Sasaki-Sekimoto Y."/>
            <person name="Seto Y."/>
            <person name="Wang Y."/>
            <person name="Wakatake T."/>
            <person name="Sakakibara H."/>
            <person name="Demura T."/>
            <person name="Yamaguchi S."/>
            <person name="Yoneyama K."/>
            <person name="Manabe R.I."/>
            <person name="Nelson D.C."/>
            <person name="Schulman A.H."/>
            <person name="Timko M.P."/>
            <person name="dePamphilis C.W."/>
            <person name="Choi D."/>
            <person name="Shirasu K."/>
        </authorList>
    </citation>
    <scope>NUCLEOTIDE SEQUENCE [LARGE SCALE GENOMIC DNA]</scope>
    <source>
        <strain evidence="11">cv. UVA1</strain>
    </source>
</reference>
<dbReference type="InterPro" id="IPR004143">
    <property type="entry name" value="BPL_LPL_catalytic"/>
</dbReference>
<evidence type="ECO:0000256" key="7">
    <source>
        <dbReference type="SAM" id="Phobius"/>
    </source>
</evidence>
<dbReference type="Gene3D" id="3.30.930.10">
    <property type="entry name" value="Bira Bifunctional Protein, Domain 2"/>
    <property type="match status" value="1"/>
</dbReference>
<keyword evidence="7" id="KW-0812">Transmembrane</keyword>
<dbReference type="SUPFAM" id="SSF55681">
    <property type="entry name" value="Class II aaRS and biotin synthetases"/>
    <property type="match status" value="1"/>
</dbReference>
<dbReference type="EC" id="2.3.1.181" evidence="4"/>
<dbReference type="PROSITE" id="PS50213">
    <property type="entry name" value="FAS1"/>
    <property type="match status" value="1"/>
</dbReference>
<organism evidence="10 11">
    <name type="scientific">Striga asiatica</name>
    <name type="common">Asiatic witchweed</name>
    <name type="synonym">Buchnera asiatica</name>
    <dbReference type="NCBI Taxonomy" id="4170"/>
    <lineage>
        <taxon>Eukaryota</taxon>
        <taxon>Viridiplantae</taxon>
        <taxon>Streptophyta</taxon>
        <taxon>Embryophyta</taxon>
        <taxon>Tracheophyta</taxon>
        <taxon>Spermatophyta</taxon>
        <taxon>Magnoliopsida</taxon>
        <taxon>eudicotyledons</taxon>
        <taxon>Gunneridae</taxon>
        <taxon>Pentapetalae</taxon>
        <taxon>asterids</taxon>
        <taxon>lamiids</taxon>
        <taxon>Lamiales</taxon>
        <taxon>Orobanchaceae</taxon>
        <taxon>Buchnereae</taxon>
        <taxon>Striga</taxon>
    </lineage>
</organism>
<accession>A0A5A7Q8V8</accession>
<dbReference type="Pfam" id="PF21948">
    <property type="entry name" value="LplA-B_cat"/>
    <property type="match status" value="1"/>
</dbReference>
<comment type="pathway">
    <text evidence="1">Protein modification; protein lipoylation via endogenous pathway; protein N(6)-(lipoyl)lysine from octanoyl-[acyl-carrier-protein]: step 1/2.</text>
</comment>
<evidence type="ECO:0000259" key="9">
    <source>
        <dbReference type="PROSITE" id="PS51733"/>
    </source>
</evidence>
<dbReference type="GO" id="GO:0009249">
    <property type="term" value="P:protein lipoylation"/>
    <property type="evidence" value="ECO:0007669"/>
    <property type="project" value="InterPro"/>
</dbReference>
<evidence type="ECO:0000313" key="10">
    <source>
        <dbReference type="EMBL" id="GER41484.1"/>
    </source>
</evidence>
<dbReference type="PANTHER" id="PTHR10993">
    <property type="entry name" value="OCTANOYLTRANSFERASE"/>
    <property type="match status" value="1"/>
</dbReference>
<dbReference type="InterPro" id="IPR020605">
    <property type="entry name" value="Octanoyltransferase_CS"/>
</dbReference>
<dbReference type="NCBIfam" id="NF010925">
    <property type="entry name" value="PRK14345.1"/>
    <property type="match status" value="1"/>
</dbReference>
<keyword evidence="7" id="KW-0472">Membrane</keyword>
<dbReference type="HAMAP" id="MF_00013">
    <property type="entry name" value="LipB"/>
    <property type="match status" value="1"/>
</dbReference>
<dbReference type="EMBL" id="BKCP01006117">
    <property type="protein sequence ID" value="GER41484.1"/>
    <property type="molecule type" value="Genomic_DNA"/>
</dbReference>
<dbReference type="InterPro" id="IPR000782">
    <property type="entry name" value="FAS1_domain"/>
</dbReference>
<comment type="similarity">
    <text evidence="3">Belongs to the LipB family.</text>
</comment>
<dbReference type="CDD" id="cd16444">
    <property type="entry name" value="LipB"/>
    <property type="match status" value="1"/>
</dbReference>
<comment type="caution">
    <text evidence="10">The sequence shown here is derived from an EMBL/GenBank/DDBJ whole genome shotgun (WGS) entry which is preliminary data.</text>
</comment>
<evidence type="ECO:0000256" key="1">
    <source>
        <dbReference type="ARBA" id="ARBA00004821"/>
    </source>
</evidence>
<feature type="domain" description="BPL/LPL catalytic" evidence="9">
    <location>
        <begin position="227"/>
        <end position="412"/>
    </location>
</feature>
<evidence type="ECO:0000256" key="6">
    <source>
        <dbReference type="ARBA" id="ARBA00023315"/>
    </source>
</evidence>
<dbReference type="OrthoDB" id="19908at2759"/>
<dbReference type="Pfam" id="PF02469">
    <property type="entry name" value="Fasciclin"/>
    <property type="match status" value="1"/>
</dbReference>
<dbReference type="Proteomes" id="UP000325081">
    <property type="component" value="Unassembled WGS sequence"/>
</dbReference>
<dbReference type="NCBIfam" id="TIGR00214">
    <property type="entry name" value="lipB"/>
    <property type="match status" value="1"/>
</dbReference>
<comment type="similarity">
    <text evidence="2">Belongs to the fasciclin-like AGP family.</text>
</comment>
<name>A0A5A7Q8V8_STRAF</name>
<keyword evidence="7" id="KW-1133">Transmembrane helix</keyword>
<protein>
    <recommendedName>
        <fullName evidence="4">lipoyl(octanoyl) transferase</fullName>
        <ecNumber evidence="4">2.3.1.181</ecNumber>
    </recommendedName>
</protein>
<evidence type="ECO:0000256" key="2">
    <source>
        <dbReference type="ARBA" id="ARBA00007843"/>
    </source>
</evidence>
<keyword evidence="11" id="KW-1185">Reference proteome</keyword>
<evidence type="ECO:0000256" key="4">
    <source>
        <dbReference type="ARBA" id="ARBA00012334"/>
    </source>
</evidence>
<dbReference type="InterPro" id="IPR036378">
    <property type="entry name" value="FAS1_dom_sf"/>
</dbReference>
<dbReference type="SUPFAM" id="SSF82153">
    <property type="entry name" value="FAS1 domain"/>
    <property type="match status" value="1"/>
</dbReference>